<dbReference type="Proteomes" id="UP000694925">
    <property type="component" value="Unplaced"/>
</dbReference>
<protein>
    <submittedName>
        <fullName evidence="3">Sperm-tail PG-rich repeat-containing protein 2-like</fullName>
    </submittedName>
</protein>
<evidence type="ECO:0000313" key="2">
    <source>
        <dbReference type="Proteomes" id="UP000694925"/>
    </source>
</evidence>
<dbReference type="AlphaFoldDB" id="A0AAJ7IU13"/>
<accession>A0AAJ7IU13</accession>
<dbReference type="PANTHER" id="PTHR21580">
    <property type="entry name" value="SHIPPO-1-RELATED"/>
    <property type="match status" value="1"/>
</dbReference>
<keyword evidence="2" id="KW-1185">Reference proteome</keyword>
<evidence type="ECO:0000313" key="3">
    <source>
        <dbReference type="RefSeq" id="XP_017876456.1"/>
    </source>
</evidence>
<reference evidence="3" key="1">
    <citation type="submission" date="2025-08" db="UniProtKB">
        <authorList>
            <consortium name="RefSeq"/>
        </authorList>
    </citation>
    <scope>IDENTIFICATION</scope>
    <source>
        <tissue evidence="3">Whole body</tissue>
    </source>
</reference>
<proteinExistence type="predicted"/>
<organism evidence="2 3">
    <name type="scientific">Ceratina calcarata</name>
    <dbReference type="NCBI Taxonomy" id="156304"/>
    <lineage>
        <taxon>Eukaryota</taxon>
        <taxon>Metazoa</taxon>
        <taxon>Ecdysozoa</taxon>
        <taxon>Arthropoda</taxon>
        <taxon>Hexapoda</taxon>
        <taxon>Insecta</taxon>
        <taxon>Pterygota</taxon>
        <taxon>Neoptera</taxon>
        <taxon>Endopterygota</taxon>
        <taxon>Hymenoptera</taxon>
        <taxon>Apocrita</taxon>
        <taxon>Aculeata</taxon>
        <taxon>Apoidea</taxon>
        <taxon>Anthophila</taxon>
        <taxon>Apidae</taxon>
        <taxon>Ceratina</taxon>
        <taxon>Zadontomerus</taxon>
    </lineage>
</organism>
<sequence length="373" mass="43197">MSGRTELKQFLTPSPGDYEHEKKKTPWEIETERIREARRMSTWQPRYLDALYRTKMRENLPGPNCYNVKGSFEKYFKIPCKCDPYSLEPPPFGQTSKRFDDKPRTDIPGPGTYESFQGIKCVGSIFPAAFGVCATRFKHDPEDSGPGPSDYYPLVGNLAYESEKRYRYTYQKPSYPEIYSDDISFYDDDDDYYDACSPERAEENKSKVYHAAFKSRAERFPNPAKDVPGPGAYEVLKSYKRNRNKCEFLCPTTAPAFGTRSSRMPKQVVLETPDPTYYNLATDIAENVKGGVISQSRRHHERPLAPSPNRYCIHPYLSSSVLKKSFNITLGKPKVVEKLEPTKQKKRCPCRRKKLLWFTVAPREYWECQPETY</sequence>
<gene>
    <name evidence="3" type="primary">LOC108622861</name>
</gene>
<dbReference type="PANTHER" id="PTHR21580:SF60">
    <property type="entry name" value="SPERM-TAIL PG-RICH REPEAT-CONTAINING PROTEIN 2"/>
    <property type="match status" value="1"/>
</dbReference>
<evidence type="ECO:0000256" key="1">
    <source>
        <dbReference type="SAM" id="MobiDB-lite"/>
    </source>
</evidence>
<feature type="region of interest" description="Disordered" evidence="1">
    <location>
        <begin position="1"/>
        <end position="24"/>
    </location>
</feature>
<dbReference type="InterPro" id="IPR051291">
    <property type="entry name" value="CIMAP"/>
</dbReference>
<dbReference type="GeneID" id="108622861"/>
<dbReference type="RefSeq" id="XP_017876456.1">
    <property type="nucleotide sequence ID" value="XM_018020967.1"/>
</dbReference>
<dbReference type="KEGG" id="ccal:108622861"/>
<name>A0AAJ7IU13_9HYME</name>